<evidence type="ECO:0000313" key="2">
    <source>
        <dbReference type="Proteomes" id="UP001379945"/>
    </source>
</evidence>
<reference evidence="1 2" key="1">
    <citation type="submission" date="2024-04" db="EMBL/GenBank/DDBJ databases">
        <title>Novel species of the genus Ideonella isolated from streams.</title>
        <authorList>
            <person name="Lu H."/>
        </authorList>
    </citation>
    <scope>NUCLEOTIDE SEQUENCE [LARGE SCALE GENOMIC DNA]</scope>
    <source>
        <strain evidence="1 2">LYT19W</strain>
    </source>
</reference>
<dbReference type="Proteomes" id="UP001379945">
    <property type="component" value="Unassembled WGS sequence"/>
</dbReference>
<organism evidence="1 2">
    <name type="scientific">Ideonella margarita</name>
    <dbReference type="NCBI Taxonomy" id="2984191"/>
    <lineage>
        <taxon>Bacteria</taxon>
        <taxon>Pseudomonadati</taxon>
        <taxon>Pseudomonadota</taxon>
        <taxon>Betaproteobacteria</taxon>
        <taxon>Burkholderiales</taxon>
        <taxon>Sphaerotilaceae</taxon>
        <taxon>Ideonella</taxon>
    </lineage>
</organism>
<dbReference type="EMBL" id="JBBUTI010000006">
    <property type="protein sequence ID" value="MEK8046717.1"/>
    <property type="molecule type" value="Genomic_DNA"/>
</dbReference>
<accession>A0ABU9C8I9</accession>
<keyword evidence="2" id="KW-1185">Reference proteome</keyword>
<sequence length="349" mass="37694">MKLHLDAAAAMSSAMQAATSFSHLLTDQDPDDGDHVVPGELRRFLARLRLLHGVPFSYLVPDAALLPVESIRFFHIDRAWTDALVQGALSVGTVSTLDHAHLEAVYPHIRDEVDRTERAVRAPVLNGGPATARDQLDGPAGTITGCLLRSRLVSGWPGLHVRAYARDVLPDDALSTVAEDDPNRLKLLRMERLAPAVLLVLFDGLPEVVHIEEPRQGVQFGVRLNAADPPAARKARVALRNATDGALVPPINALTAGNSVEVPFRAGASGVIDVAELRKRLAAKVPNAASPLPASGLALQMLRFPYRQVFGDPSDEQGLHFQALDSFRPSVALADWKVSLDKVIKEARP</sequence>
<comment type="caution">
    <text evidence="1">The sequence shown here is derived from an EMBL/GenBank/DDBJ whole genome shotgun (WGS) entry which is preliminary data.</text>
</comment>
<name>A0ABU9C8I9_9BURK</name>
<evidence type="ECO:0000313" key="1">
    <source>
        <dbReference type="EMBL" id="MEK8046717.1"/>
    </source>
</evidence>
<protein>
    <submittedName>
        <fullName evidence="1">Uncharacterized protein</fullName>
    </submittedName>
</protein>
<dbReference type="RefSeq" id="WP_341399014.1">
    <property type="nucleotide sequence ID" value="NZ_JBBUTI010000006.1"/>
</dbReference>
<gene>
    <name evidence="1" type="ORF">AACH00_10190</name>
</gene>
<proteinExistence type="predicted"/>